<evidence type="ECO:0000256" key="3">
    <source>
        <dbReference type="ARBA" id="ARBA00022692"/>
    </source>
</evidence>
<feature type="transmembrane region" description="Helical" evidence="8">
    <location>
        <begin position="418"/>
        <end position="436"/>
    </location>
</feature>
<dbReference type="FunFam" id="1.20.1250.20:FF:000064">
    <property type="entry name" value="MFS allantoate transporter"/>
    <property type="match status" value="1"/>
</dbReference>
<dbReference type="Pfam" id="PF07690">
    <property type="entry name" value="MFS_1"/>
    <property type="match status" value="1"/>
</dbReference>
<dbReference type="EMBL" id="JABCIY010000175">
    <property type="protein sequence ID" value="KAF7190121.1"/>
    <property type="molecule type" value="Genomic_DNA"/>
</dbReference>
<evidence type="ECO:0000256" key="6">
    <source>
        <dbReference type="ARBA" id="ARBA00037968"/>
    </source>
</evidence>
<keyword evidence="3 8" id="KW-0812">Transmembrane</keyword>
<feature type="transmembrane region" description="Helical" evidence="8">
    <location>
        <begin position="220"/>
        <end position="241"/>
    </location>
</feature>
<evidence type="ECO:0000313" key="11">
    <source>
        <dbReference type="Proteomes" id="UP000660729"/>
    </source>
</evidence>
<dbReference type="PROSITE" id="PS50850">
    <property type="entry name" value="MFS"/>
    <property type="match status" value="1"/>
</dbReference>
<dbReference type="GO" id="GO:0016020">
    <property type="term" value="C:membrane"/>
    <property type="evidence" value="ECO:0007669"/>
    <property type="project" value="UniProtKB-SubCell"/>
</dbReference>
<dbReference type="Gene3D" id="1.20.1250.20">
    <property type="entry name" value="MFS general substrate transporter like domains"/>
    <property type="match status" value="2"/>
</dbReference>
<keyword evidence="11" id="KW-1185">Reference proteome</keyword>
<comment type="subcellular location">
    <subcellularLocation>
        <location evidence="1">Membrane</location>
        <topology evidence="1">Multi-pass membrane protein</topology>
    </subcellularLocation>
</comment>
<dbReference type="OrthoDB" id="6730379at2759"/>
<feature type="transmembrane region" description="Helical" evidence="8">
    <location>
        <begin position="291"/>
        <end position="313"/>
    </location>
</feature>
<evidence type="ECO:0000313" key="10">
    <source>
        <dbReference type="EMBL" id="KAF7190121.1"/>
    </source>
</evidence>
<dbReference type="InterPro" id="IPR011701">
    <property type="entry name" value="MFS"/>
</dbReference>
<feature type="transmembrane region" description="Helical" evidence="8">
    <location>
        <begin position="156"/>
        <end position="177"/>
    </location>
</feature>
<dbReference type="SUPFAM" id="SSF103473">
    <property type="entry name" value="MFS general substrate transporter"/>
    <property type="match status" value="1"/>
</dbReference>
<keyword evidence="5 8" id="KW-0472">Membrane</keyword>
<feature type="transmembrane region" description="Helical" evidence="8">
    <location>
        <begin position="325"/>
        <end position="344"/>
    </location>
</feature>
<evidence type="ECO:0000256" key="5">
    <source>
        <dbReference type="ARBA" id="ARBA00023136"/>
    </source>
</evidence>
<proteinExistence type="inferred from homology"/>
<feature type="transmembrane region" description="Helical" evidence="8">
    <location>
        <begin position="722"/>
        <end position="741"/>
    </location>
</feature>
<dbReference type="InterPro" id="IPR036259">
    <property type="entry name" value="MFS_trans_sf"/>
</dbReference>
<dbReference type="CDD" id="cd17327">
    <property type="entry name" value="MFS_FEN2_like"/>
    <property type="match status" value="1"/>
</dbReference>
<feature type="region of interest" description="Disordered" evidence="7">
    <location>
        <begin position="933"/>
        <end position="975"/>
    </location>
</feature>
<dbReference type="InterPro" id="IPR020846">
    <property type="entry name" value="MFS_dom"/>
</dbReference>
<dbReference type="PANTHER" id="PTHR43791:SF40">
    <property type="entry name" value="THIAMINE PATHWAY TRANSPORTER THI73"/>
    <property type="match status" value="1"/>
</dbReference>
<protein>
    <submittedName>
        <fullName evidence="10">Putative transporter</fullName>
    </submittedName>
</protein>
<feature type="domain" description="Major facilitator superfamily (MFS) profile" evidence="9">
    <location>
        <begin position="61"/>
        <end position="475"/>
    </location>
</feature>
<evidence type="ECO:0000259" key="9">
    <source>
        <dbReference type="PROSITE" id="PS50850"/>
    </source>
</evidence>
<feature type="transmembrane region" description="Helical" evidence="8">
    <location>
        <begin position="98"/>
        <end position="116"/>
    </location>
</feature>
<sequence>MEMAKDDERIGFTATDLEQASEKPIFRNGDKALDFLRAEAEIGEGEDIDEKRLVRKIDWQIVPLMFFCYLLQYLDKSLLNYAAVMGIREDANLTTEQYGTLSLLFYVAFLAFELPHGYLMQRFPLAKYLGTMVCCWGAVVACTSACNSYGSLVAVRFLLGMFESAISPSLILITSMWYRRSEQPRRVGFWYIGVGCATIIGSLMSFGFQHYTSDRFNSWQIMFLVVGLITISAGLLVIVLMPDNPMSAKRLTHAERVAAVKRLRENQTGIENKTLKPYQVLQCLMDPQTALLFLITTAASIPNGAVGSFQSILIKSFGFTNKETALLQIPGGVIAVISVLTATWASARFNARGLNIIFWSAIGGLLGGGLLAFSSDDNRASKLAGNYITHVVGAFLPCAYSFAAANTAGHTKKVTMNALLLMAFCLGNILGPLTFRNEDAPSYTPAKVTIVAVDSVAIAFAIALLCWYYWQNRKRERNMATVPYTPDEEFADLTDRENLHFRFSINKKSMFHLQVNAHCLRHVNAQKRVGPCSPPRFPSRTPTSELHSEEIIMPLIFGFDVPSSFTTSLGPRHQDQETLDAWRAFERGIRSSILHYRDKIIIWRLGFRNTVSEDWSGPRPVILASERQQHCFVCTIIDEKDDMLDRIIAHMMDSAMEEFGEARVQFWYQLKEGEEKRFCEDAGEVALAPKVVNLLRKERVEMLEEVEMRIKEYQRLEEERKLEWLGAMLLYMTSLLFSSTLEHLRLLPLMSFTFGFDLRSTVNGHSRQPSFLYDVACWTRFRGSIEQAHQRAPMCDYTFWQYSTIFFSRLDVNRLAPEVPNRAHDCCIMSLDSSNDIQIRARIVNTHRAALREFGIMRLDLWYLSENGEKIESTIQDVVDMGLKYAVMMRKSVDQTRHAGEKRVRVEQSWAAKEDEEQRVRAERDEMGFELVAGADVEDGHSYDSRSPLGYANEEECGGENSISRADMAENQAVP</sequence>
<feature type="transmembrane region" description="Helical" evidence="8">
    <location>
        <begin position="189"/>
        <end position="208"/>
    </location>
</feature>
<dbReference type="PANTHER" id="PTHR43791">
    <property type="entry name" value="PERMEASE-RELATED"/>
    <property type="match status" value="1"/>
</dbReference>
<dbReference type="AlphaFoldDB" id="A0A8H6RFF3"/>
<keyword evidence="2" id="KW-0813">Transport</keyword>
<dbReference type="Proteomes" id="UP000660729">
    <property type="component" value="Unassembled WGS sequence"/>
</dbReference>
<feature type="transmembrane region" description="Helical" evidence="8">
    <location>
        <begin position="448"/>
        <end position="470"/>
    </location>
</feature>
<name>A0A8H6RFF3_9PEZI</name>
<dbReference type="GO" id="GO:0022857">
    <property type="term" value="F:transmembrane transporter activity"/>
    <property type="evidence" value="ECO:0007669"/>
    <property type="project" value="InterPro"/>
</dbReference>
<reference evidence="10" key="1">
    <citation type="submission" date="2020-04" db="EMBL/GenBank/DDBJ databases">
        <title>Draft genome resource of the tomato pathogen Pseudocercospora fuligena.</title>
        <authorList>
            <person name="Zaccaron A."/>
        </authorList>
    </citation>
    <scope>NUCLEOTIDE SEQUENCE</scope>
    <source>
        <strain evidence="10">PF001</strain>
    </source>
</reference>
<evidence type="ECO:0000256" key="8">
    <source>
        <dbReference type="SAM" id="Phobius"/>
    </source>
</evidence>
<comment type="caution">
    <text evidence="10">The sequence shown here is derived from an EMBL/GenBank/DDBJ whole genome shotgun (WGS) entry which is preliminary data.</text>
</comment>
<gene>
    <name evidence="10" type="ORF">HII31_08452</name>
</gene>
<evidence type="ECO:0000256" key="1">
    <source>
        <dbReference type="ARBA" id="ARBA00004141"/>
    </source>
</evidence>
<evidence type="ECO:0000256" key="2">
    <source>
        <dbReference type="ARBA" id="ARBA00022448"/>
    </source>
</evidence>
<comment type="similarity">
    <text evidence="6">Belongs to the major facilitator superfamily. Allantoate permease family.</text>
</comment>
<feature type="transmembrane region" description="Helical" evidence="8">
    <location>
        <begin position="387"/>
        <end position="406"/>
    </location>
</feature>
<organism evidence="10 11">
    <name type="scientific">Pseudocercospora fuligena</name>
    <dbReference type="NCBI Taxonomy" id="685502"/>
    <lineage>
        <taxon>Eukaryota</taxon>
        <taxon>Fungi</taxon>
        <taxon>Dikarya</taxon>
        <taxon>Ascomycota</taxon>
        <taxon>Pezizomycotina</taxon>
        <taxon>Dothideomycetes</taxon>
        <taxon>Dothideomycetidae</taxon>
        <taxon>Mycosphaerellales</taxon>
        <taxon>Mycosphaerellaceae</taxon>
        <taxon>Pseudocercospora</taxon>
    </lineage>
</organism>
<keyword evidence="4 8" id="KW-1133">Transmembrane helix</keyword>
<accession>A0A8H6RFF3</accession>
<feature type="transmembrane region" description="Helical" evidence="8">
    <location>
        <begin position="356"/>
        <end position="375"/>
    </location>
</feature>
<evidence type="ECO:0000256" key="4">
    <source>
        <dbReference type="ARBA" id="ARBA00022989"/>
    </source>
</evidence>
<evidence type="ECO:0000256" key="7">
    <source>
        <dbReference type="SAM" id="MobiDB-lite"/>
    </source>
</evidence>